<accession>A0A423XB47</accession>
<gene>
    <name evidence="1" type="ORF">VPNG_04879</name>
</gene>
<organism evidence="1 2">
    <name type="scientific">Cytospora leucostoma</name>
    <dbReference type="NCBI Taxonomy" id="1230097"/>
    <lineage>
        <taxon>Eukaryota</taxon>
        <taxon>Fungi</taxon>
        <taxon>Dikarya</taxon>
        <taxon>Ascomycota</taxon>
        <taxon>Pezizomycotina</taxon>
        <taxon>Sordariomycetes</taxon>
        <taxon>Sordariomycetidae</taxon>
        <taxon>Diaporthales</taxon>
        <taxon>Cytosporaceae</taxon>
        <taxon>Cytospora</taxon>
    </lineage>
</organism>
<dbReference type="EMBL" id="LKEB01000021">
    <property type="protein sequence ID" value="ROW13169.1"/>
    <property type="molecule type" value="Genomic_DNA"/>
</dbReference>
<dbReference type="STRING" id="1230097.A0A423XB47"/>
<name>A0A423XB47_9PEZI</name>
<protein>
    <submittedName>
        <fullName evidence="1">Uncharacterized protein</fullName>
    </submittedName>
</protein>
<comment type="caution">
    <text evidence="1">The sequence shown here is derived from an EMBL/GenBank/DDBJ whole genome shotgun (WGS) entry which is preliminary data.</text>
</comment>
<reference evidence="1 2" key="1">
    <citation type="submission" date="2015-09" db="EMBL/GenBank/DDBJ databases">
        <title>Host preference determinants of Valsa canker pathogens revealed by comparative genomics.</title>
        <authorList>
            <person name="Yin Z."/>
            <person name="Huang L."/>
        </authorList>
    </citation>
    <scope>NUCLEOTIDE SEQUENCE [LARGE SCALE GENOMIC DNA]</scope>
    <source>
        <strain evidence="1 2">SXYLt</strain>
    </source>
</reference>
<keyword evidence="2" id="KW-1185">Reference proteome</keyword>
<sequence length="187" mass="21075">MIRHMSLVGYGASSPLKASVFDRFWSFLLQCTGLRTLELDPNTVSARETRQWESTCILGHFLRMKTELPHLESVKWVYAGSFWISVGNPLQFGLYPVLPQIRIWETAKTVNFKALESEADVLRSKRDFENFAARMGRALQARISEMVFGVQSSVPNPLPGMYNGSHGQEAFKLEDGSVATLRLHGLP</sequence>
<dbReference type="OrthoDB" id="62952at2759"/>
<dbReference type="InParanoid" id="A0A423XB47"/>
<dbReference type="AlphaFoldDB" id="A0A423XB47"/>
<dbReference type="Proteomes" id="UP000285146">
    <property type="component" value="Unassembled WGS sequence"/>
</dbReference>
<proteinExistence type="predicted"/>
<evidence type="ECO:0000313" key="2">
    <source>
        <dbReference type="Proteomes" id="UP000285146"/>
    </source>
</evidence>
<evidence type="ECO:0000313" key="1">
    <source>
        <dbReference type="EMBL" id="ROW13169.1"/>
    </source>
</evidence>